<reference evidence="12" key="1">
    <citation type="submission" date="2021-06" db="EMBL/GenBank/DDBJ databases">
        <title>Candida auris outbreak in lebanese hospital.</title>
        <authorList>
            <person name="Finianos M."/>
        </authorList>
    </citation>
    <scope>NUCLEOTIDE SEQUENCE</scope>
    <source>
        <strain evidence="12">CA7LBN</strain>
    </source>
</reference>
<keyword evidence="4" id="KW-0812">Transmembrane</keyword>
<protein>
    <recommendedName>
        <fullName evidence="13">Mitochondrial import receptor subunit</fullName>
    </recommendedName>
</protein>
<evidence type="ECO:0000256" key="10">
    <source>
        <dbReference type="PIRNR" id="PIRNR037707"/>
    </source>
</evidence>
<keyword evidence="7" id="KW-1133">Transmembrane helix</keyword>
<dbReference type="PANTHER" id="PTHR12430:SF0">
    <property type="entry name" value="TRANSLOCASE OF OUTER MITOCHONDRIAL MEMBRANE 20"/>
    <property type="match status" value="1"/>
</dbReference>
<keyword evidence="8 10" id="KW-0496">Mitochondrion</keyword>
<dbReference type="SUPFAM" id="SSF47157">
    <property type="entry name" value="Mitochondrial import receptor subunit Tom20"/>
    <property type="match status" value="1"/>
</dbReference>
<evidence type="ECO:0000313" key="12">
    <source>
        <dbReference type="EMBL" id="QWW22950.1"/>
    </source>
</evidence>
<name>A0A8F3AGD7_CANAR</name>
<keyword evidence="3" id="KW-0813">Transport</keyword>
<evidence type="ECO:0000256" key="3">
    <source>
        <dbReference type="ARBA" id="ARBA00022448"/>
    </source>
</evidence>
<dbReference type="GO" id="GO:0030150">
    <property type="term" value="P:protein import into mitochondrial matrix"/>
    <property type="evidence" value="ECO:0007669"/>
    <property type="project" value="TreeGrafter"/>
</dbReference>
<keyword evidence="9 10" id="KW-0472">Membrane</keyword>
<evidence type="ECO:0000256" key="1">
    <source>
        <dbReference type="ARBA" id="ARBA00004572"/>
    </source>
</evidence>
<dbReference type="GO" id="GO:0005742">
    <property type="term" value="C:mitochondrial outer membrane translocase complex"/>
    <property type="evidence" value="ECO:0007669"/>
    <property type="project" value="UniProtKB-UniRule"/>
</dbReference>
<dbReference type="Proteomes" id="UP000825438">
    <property type="component" value="Chromosome II"/>
</dbReference>
<keyword evidence="5 10" id="KW-1000">Mitochondrion outer membrane</keyword>
<proteinExistence type="inferred from homology"/>
<dbReference type="InterPro" id="IPR023392">
    <property type="entry name" value="Tom20_dom_sf"/>
</dbReference>
<comment type="similarity">
    <text evidence="2 10">Belongs to the Tom20 family.</text>
</comment>
<evidence type="ECO:0008006" key="13">
    <source>
        <dbReference type="Google" id="ProtNLM"/>
    </source>
</evidence>
<evidence type="ECO:0000256" key="7">
    <source>
        <dbReference type="ARBA" id="ARBA00022989"/>
    </source>
</evidence>
<evidence type="ECO:0000256" key="6">
    <source>
        <dbReference type="ARBA" id="ARBA00022927"/>
    </source>
</evidence>
<dbReference type="GO" id="GO:0016031">
    <property type="term" value="P:tRNA import into mitochondrion"/>
    <property type="evidence" value="ECO:0007669"/>
    <property type="project" value="TreeGrafter"/>
</dbReference>
<gene>
    <name evidence="12" type="ORF">CA7LBN_001751</name>
</gene>
<comment type="subcellular location">
    <subcellularLocation>
        <location evidence="1">Mitochondrion outer membrane</location>
        <topology evidence="1">Single-pass membrane protein</topology>
    </subcellularLocation>
</comment>
<accession>A0A8F3AGD7</accession>
<dbReference type="EMBL" id="CP076750">
    <property type="protein sequence ID" value="QWW22950.1"/>
    <property type="molecule type" value="Genomic_DNA"/>
</dbReference>
<dbReference type="PRINTS" id="PR00351">
    <property type="entry name" value="OM20RECEPTOR"/>
</dbReference>
<dbReference type="PIRSF" id="PIRSF037707">
    <property type="entry name" value="MAS20_rcpt"/>
    <property type="match status" value="1"/>
</dbReference>
<dbReference type="PANTHER" id="PTHR12430">
    <property type="entry name" value="MITOCHONDRIAL IMPORT RECEPTOR SUBUNIT TOM20"/>
    <property type="match status" value="1"/>
</dbReference>
<sequence length="177" mass="19726">MTTDMNKPLTFVSVAAAGLLAYAVYFDYTRRNDPQFRKSLKKRAVQMEKEDAKAKKQATKAKRNVLKKALLADLAANPPPKDASQKESYFLEQISMGERYAPMLGGEVHAALCFYKALSVYPNPTDVLGVYKNSVPAHVYELVVELISIQAPNKVDEIIPEAKSADQEKEFKPADLD</sequence>
<keyword evidence="6" id="KW-0653">Protein transport</keyword>
<dbReference type="Gene3D" id="1.20.960.10">
    <property type="entry name" value="Mitochondrial outer membrane translocase complex, subunit Tom20 domain"/>
    <property type="match status" value="1"/>
</dbReference>
<feature type="coiled-coil region" evidence="11">
    <location>
        <begin position="37"/>
        <end position="69"/>
    </location>
</feature>
<evidence type="ECO:0000256" key="2">
    <source>
        <dbReference type="ARBA" id="ARBA00005792"/>
    </source>
</evidence>
<dbReference type="GO" id="GO:0030943">
    <property type="term" value="F:mitochondrion targeting sequence binding"/>
    <property type="evidence" value="ECO:0007669"/>
    <property type="project" value="TreeGrafter"/>
</dbReference>
<organism evidence="12">
    <name type="scientific">Candidozyma auris</name>
    <name type="common">Yeast</name>
    <name type="synonym">Candida auris</name>
    <dbReference type="NCBI Taxonomy" id="498019"/>
    <lineage>
        <taxon>Eukaryota</taxon>
        <taxon>Fungi</taxon>
        <taxon>Dikarya</taxon>
        <taxon>Ascomycota</taxon>
        <taxon>Saccharomycotina</taxon>
        <taxon>Pichiomycetes</taxon>
        <taxon>Metschnikowiaceae</taxon>
        <taxon>Candidozyma</taxon>
    </lineage>
</organism>
<evidence type="ECO:0000256" key="11">
    <source>
        <dbReference type="SAM" id="Coils"/>
    </source>
</evidence>
<evidence type="ECO:0000256" key="9">
    <source>
        <dbReference type="ARBA" id="ARBA00023136"/>
    </source>
</evidence>
<keyword evidence="11" id="KW-0175">Coiled coil</keyword>
<evidence type="ECO:0000256" key="5">
    <source>
        <dbReference type="ARBA" id="ARBA00022787"/>
    </source>
</evidence>
<dbReference type="Pfam" id="PF02064">
    <property type="entry name" value="MAS20"/>
    <property type="match status" value="1"/>
</dbReference>
<dbReference type="AlphaFoldDB" id="A0A8F3AGD7"/>
<dbReference type="GO" id="GO:0008320">
    <property type="term" value="F:protein transmembrane transporter activity"/>
    <property type="evidence" value="ECO:0007669"/>
    <property type="project" value="TreeGrafter"/>
</dbReference>
<dbReference type="GO" id="GO:0006605">
    <property type="term" value="P:protein targeting"/>
    <property type="evidence" value="ECO:0007669"/>
    <property type="project" value="InterPro"/>
</dbReference>
<evidence type="ECO:0000256" key="8">
    <source>
        <dbReference type="ARBA" id="ARBA00023128"/>
    </source>
</evidence>
<dbReference type="InterPro" id="IPR002056">
    <property type="entry name" value="MAS20"/>
</dbReference>
<dbReference type="GO" id="GO:0006886">
    <property type="term" value="P:intracellular protein transport"/>
    <property type="evidence" value="ECO:0007669"/>
    <property type="project" value="InterPro"/>
</dbReference>
<evidence type="ECO:0000256" key="4">
    <source>
        <dbReference type="ARBA" id="ARBA00022692"/>
    </source>
</evidence>